<dbReference type="Gene3D" id="1.25.40.10">
    <property type="entry name" value="Tetratricopeptide repeat domain"/>
    <property type="match status" value="4"/>
</dbReference>
<keyword evidence="1" id="KW-0677">Repeat</keyword>
<dbReference type="AlphaFoldDB" id="A0A6U9ZUR3"/>
<proteinExistence type="predicted"/>
<feature type="region of interest" description="Disordered" evidence="2">
    <location>
        <begin position="49"/>
        <end position="136"/>
    </location>
</feature>
<dbReference type="EMBL" id="HBIX01018646">
    <property type="protein sequence ID" value="CAE0720558.1"/>
    <property type="molecule type" value="Transcribed_RNA"/>
</dbReference>
<sequence>MRKPRICSFLFWIIAQKTAESFLPTRNLVPFSDPPLLPKVSSSDNRQLHLSFSHNSNSPSQVDVQDGSVSDAEDDVRLDGCDSSKNNTATSDKHFNKGENSSKENGKEDSQSRATSTSTSVSASTSTSQGNNFARSERWLEDATAKILDPSIMPLGRLTEDDVVSITSLMIAWSRRKSLEAAMTVEQLLKRIVDDLRAGNQDVYVSTKIYTVAIEAWGKSDEAAGAERAQTIHDVMIQTFRETKDPRIKPTSKSYNTLMLAWAKSKNPLAILGAEKILRAMLTESDTESVVRPDSVTFAIILNIYARQSGEEAIIKAETLVNSMSGLQVKKNNSVYSALQDVYVRSGRKDAPEKTMTVLQEMLSAHSEGHVRSRPKIVNYNNVLCAYSRTPSQNSALRAVEMVNRIEAPAEEGGYDIDPDRLTYFFAILTCSRCPNSTFGANIAEPLLERMEIRSKAEAKRREELSIAAHPFISLDIECFNVVLTALSKSRDRNAVDRIFKIISRMEEYADRGQEYLRPNTRSLNTALNALSYRKTKDAAKRAEQTLKRMFELSAEGASSKPDAFSYTAILRCYQGLATSQAAQRGNDVLSRMEELYETNVLDEPPDTYHYTIVCSTWSLSRSKYAPKKCIEILSRMKEKDREGWPRVKPNIRTYNAVLDCLSRSHQATRAEELLYHMLSLARNGDEGARPDPFSFNAVINAFIYSKVRDAGRRSESVLERALEYAEEDGGVMPEIKSFTSILGFYSRQKAMDSPYRARYVLNRLISLFKAGHTHLSPHVSCFINVMECYAAQRHRDAGESSEEILRNMIKLQKHYNAKHLEVNTGVMNCVLNSWAESIGNDEAGARAELILDLMEKKSDAGDTSMVPNHRSYNMAIKAWSKSNGSNKAEKALATLQRAKNRHARKKLVDPPPEYAYSLVIQACAFSRNTDPSVETRAFEIAVDVMNELINDVPAKQIEPSSATYGWFIQVCARLQIPESSKEEDLKRIFSRCCEKGRVNEFALQSIKQASSDTLFSELMTECLETTKFFPSENDNPDLKEMIQLSHLPEYWVAKDYHQGTKKRRKYKSK</sequence>
<dbReference type="InterPro" id="IPR051222">
    <property type="entry name" value="PPR/CCM1_RNA-binding"/>
</dbReference>
<organism evidence="5">
    <name type="scientific">Pseudo-nitzschia australis</name>
    <dbReference type="NCBI Taxonomy" id="44445"/>
    <lineage>
        <taxon>Eukaryota</taxon>
        <taxon>Sar</taxon>
        <taxon>Stramenopiles</taxon>
        <taxon>Ochrophyta</taxon>
        <taxon>Bacillariophyta</taxon>
        <taxon>Bacillariophyceae</taxon>
        <taxon>Bacillariophycidae</taxon>
        <taxon>Bacillariales</taxon>
        <taxon>Bacillariaceae</taxon>
        <taxon>Pseudo-nitzschia</taxon>
    </lineage>
</organism>
<gene>
    <name evidence="4" type="ORF">PAUS00366_LOCUS13311</name>
    <name evidence="5" type="ORF">PAUS00366_LOCUS13312</name>
</gene>
<feature type="compositionally biased region" description="Low complexity" evidence="2">
    <location>
        <begin position="112"/>
        <end position="129"/>
    </location>
</feature>
<evidence type="ECO:0000256" key="1">
    <source>
        <dbReference type="ARBA" id="ARBA00022737"/>
    </source>
</evidence>
<feature type="chain" id="PRO_5036192483" description="Pentacotripeptide-repeat region of PRORP domain-containing protein" evidence="3">
    <location>
        <begin position="20"/>
        <end position="1070"/>
    </location>
</feature>
<feature type="compositionally biased region" description="Basic and acidic residues" evidence="2">
    <location>
        <begin position="91"/>
        <end position="111"/>
    </location>
</feature>
<feature type="compositionally biased region" description="Polar residues" evidence="2">
    <location>
        <begin position="49"/>
        <end position="63"/>
    </location>
</feature>
<protein>
    <recommendedName>
        <fullName evidence="6">Pentacotripeptide-repeat region of PRORP domain-containing protein</fullName>
    </recommendedName>
</protein>
<dbReference type="PANTHER" id="PTHR47942:SF63">
    <property type="entry name" value="PENTATRICOPEPTIDE REPEAT-CONTAINING PROTEIN"/>
    <property type="match status" value="1"/>
</dbReference>
<feature type="signal peptide" evidence="3">
    <location>
        <begin position="1"/>
        <end position="19"/>
    </location>
</feature>
<evidence type="ECO:0008006" key="6">
    <source>
        <dbReference type="Google" id="ProtNLM"/>
    </source>
</evidence>
<dbReference type="InterPro" id="IPR011990">
    <property type="entry name" value="TPR-like_helical_dom_sf"/>
</dbReference>
<evidence type="ECO:0000313" key="5">
    <source>
        <dbReference type="EMBL" id="CAE0720558.1"/>
    </source>
</evidence>
<dbReference type="EMBL" id="HBIX01018645">
    <property type="protein sequence ID" value="CAE0720557.1"/>
    <property type="molecule type" value="Transcribed_RNA"/>
</dbReference>
<dbReference type="PANTHER" id="PTHR47942">
    <property type="entry name" value="TETRATRICOPEPTIDE REPEAT (TPR)-LIKE SUPERFAMILY PROTEIN-RELATED"/>
    <property type="match status" value="1"/>
</dbReference>
<reference evidence="5" key="1">
    <citation type="submission" date="2021-01" db="EMBL/GenBank/DDBJ databases">
        <authorList>
            <person name="Corre E."/>
            <person name="Pelletier E."/>
            <person name="Niang G."/>
            <person name="Scheremetjew M."/>
            <person name="Finn R."/>
            <person name="Kale V."/>
            <person name="Holt S."/>
            <person name="Cochrane G."/>
            <person name="Meng A."/>
            <person name="Brown T."/>
            <person name="Cohen L."/>
        </authorList>
    </citation>
    <scope>NUCLEOTIDE SEQUENCE</scope>
    <source>
        <strain evidence="5">10249 10 AB</strain>
    </source>
</reference>
<name>A0A6U9ZUR3_9STRA</name>
<evidence type="ECO:0000256" key="2">
    <source>
        <dbReference type="SAM" id="MobiDB-lite"/>
    </source>
</evidence>
<keyword evidence="3" id="KW-0732">Signal</keyword>
<evidence type="ECO:0000256" key="3">
    <source>
        <dbReference type="SAM" id="SignalP"/>
    </source>
</evidence>
<evidence type="ECO:0000313" key="4">
    <source>
        <dbReference type="EMBL" id="CAE0720557.1"/>
    </source>
</evidence>
<accession>A0A6U9ZUR3</accession>